<proteinExistence type="predicted"/>
<dbReference type="Proteomes" id="UP000250123">
    <property type="component" value="Chromosome SHEWBE"/>
</dbReference>
<accession>A0A330MDB0</accession>
<dbReference type="AlphaFoldDB" id="A0A330MDB0"/>
<feature type="signal peptide" evidence="1">
    <location>
        <begin position="1"/>
        <end position="18"/>
    </location>
</feature>
<dbReference type="EMBL" id="LS483452">
    <property type="protein sequence ID" value="SQH77767.1"/>
    <property type="molecule type" value="Genomic_DNA"/>
</dbReference>
<name>A0A330MDB0_9GAMM</name>
<protein>
    <recommendedName>
        <fullName evidence="4">Lipoprotein</fullName>
    </recommendedName>
</protein>
<evidence type="ECO:0000256" key="1">
    <source>
        <dbReference type="SAM" id="SignalP"/>
    </source>
</evidence>
<sequence>MKPLLVLFSMLILLCGCASQPDDSLRCGVISGYLNPDLSQDLYRAVVTHLDGKPVVSKPNYRLSPGEHTFTFAELISAPSLQVKLAARTPKDLVIRVEANRRYHFAAQFNTAKRYRGHDSGFWQPVIWLEEAHECELPVK</sequence>
<evidence type="ECO:0000313" key="2">
    <source>
        <dbReference type="EMBL" id="SQH77767.1"/>
    </source>
</evidence>
<dbReference type="PROSITE" id="PS51257">
    <property type="entry name" value="PROKAR_LIPOPROTEIN"/>
    <property type="match status" value="1"/>
</dbReference>
<dbReference type="RefSeq" id="WP_112353539.1">
    <property type="nucleotide sequence ID" value="NZ_LS483452.1"/>
</dbReference>
<gene>
    <name evidence="2" type="ORF">SHEWBE_3804</name>
</gene>
<evidence type="ECO:0008006" key="4">
    <source>
        <dbReference type="Google" id="ProtNLM"/>
    </source>
</evidence>
<organism evidence="2 3">
    <name type="scientific">Shewanella benthica</name>
    <dbReference type="NCBI Taxonomy" id="43661"/>
    <lineage>
        <taxon>Bacteria</taxon>
        <taxon>Pseudomonadati</taxon>
        <taxon>Pseudomonadota</taxon>
        <taxon>Gammaproteobacteria</taxon>
        <taxon>Alteromonadales</taxon>
        <taxon>Shewanellaceae</taxon>
        <taxon>Shewanella</taxon>
    </lineage>
</organism>
<dbReference type="KEGG" id="sbk:SHEWBE_3804"/>
<keyword evidence="1" id="KW-0732">Signal</keyword>
<evidence type="ECO:0000313" key="3">
    <source>
        <dbReference type="Proteomes" id="UP000250123"/>
    </source>
</evidence>
<reference evidence="3" key="1">
    <citation type="submission" date="2018-06" db="EMBL/GenBank/DDBJ databases">
        <authorList>
            <person name="Cea G.-C."/>
            <person name="William W."/>
        </authorList>
    </citation>
    <scope>NUCLEOTIDE SEQUENCE [LARGE SCALE GENOMIC DNA]</scope>
    <source>
        <strain evidence="3">DB21MT-2</strain>
    </source>
</reference>
<dbReference type="OrthoDB" id="6402251at2"/>
<feature type="chain" id="PRO_5016271414" description="Lipoprotein" evidence="1">
    <location>
        <begin position="19"/>
        <end position="140"/>
    </location>
</feature>